<dbReference type="Pfam" id="PF03808">
    <property type="entry name" value="Glyco_tran_WecG"/>
    <property type="match status" value="1"/>
</dbReference>
<dbReference type="NCBIfam" id="TIGR00696">
    <property type="entry name" value="wecG_tagA_cpsF"/>
    <property type="match status" value="1"/>
</dbReference>
<comment type="pathway">
    <text evidence="5">Cell wall biogenesis; teichoic acid biosynthesis.</text>
</comment>
<dbReference type="GO" id="GO:0071555">
    <property type="term" value="P:cell wall organization"/>
    <property type="evidence" value="ECO:0007669"/>
    <property type="project" value="UniProtKB-KW"/>
</dbReference>
<protein>
    <recommendedName>
        <fullName evidence="5">N-acetylglucosaminyldiphosphoundecaprenol N-acetyl-beta-D-mannosaminyltransferase</fullName>
        <ecNumber evidence="5">2.4.1.187</ecNumber>
    </recommendedName>
    <alternativeName>
        <fullName evidence="5">N-acetylmannosaminyltransferase</fullName>
    </alternativeName>
    <alternativeName>
        <fullName evidence="5">UDP-N-acetylmannosamine transferase</fullName>
    </alternativeName>
    <alternativeName>
        <fullName evidence="5">UDP-N-acetylmannosamine:N-acetylglucosaminyl pyrophosphorylundecaprenol N-acetylmannosaminyltransferase</fullName>
    </alternativeName>
</protein>
<sequence>MNTKENHTVPTVSVFGVSVSKWSMADTVEHLAQAVASGSPHHVITANPIMMMAAIENPEYKKMMQTAELIVPDGTGLVWAARKGGEPVAERVPGFDLLHELMKRGDRGGWRVYLLGSAREVIEEASCRLKNQYPGVLIVGCRDGYFGPDQDDEVIRDIVNAAPHLLFVARGADTQEPWIAKHKKTLGVPVMMGVGGSFDVISGRTKRAPKLFQKLRIEWLYRLLKEPTRFRRMLALPKFAIRVMREGENLTKMS</sequence>
<evidence type="ECO:0000256" key="5">
    <source>
        <dbReference type="HAMAP-Rule" id="MF_02070"/>
    </source>
</evidence>
<evidence type="ECO:0000256" key="1">
    <source>
        <dbReference type="ARBA" id="ARBA00022676"/>
    </source>
</evidence>
<keyword evidence="3 5" id="KW-0777">Teichoic acid biosynthesis</keyword>
<evidence type="ECO:0000256" key="2">
    <source>
        <dbReference type="ARBA" id="ARBA00022679"/>
    </source>
</evidence>
<accession>A0A1G7PMD6</accession>
<keyword evidence="7" id="KW-1185">Reference proteome</keyword>
<keyword evidence="1 5" id="KW-0328">Glycosyltransferase</keyword>
<dbReference type="GO" id="GO:0047244">
    <property type="term" value="F:N-acetylglucosaminyldiphosphoundecaprenol N-acetyl-beta-D-mannosaminyltransferase activity"/>
    <property type="evidence" value="ECO:0007669"/>
    <property type="project" value="UniProtKB-UniRule"/>
</dbReference>
<dbReference type="InterPro" id="IPR004629">
    <property type="entry name" value="WecG_TagA_CpsF"/>
</dbReference>
<dbReference type="PANTHER" id="PTHR34136">
    <property type="match status" value="1"/>
</dbReference>
<dbReference type="InterPro" id="IPR034714">
    <property type="entry name" value="TagA_TarA"/>
</dbReference>
<dbReference type="RefSeq" id="WP_425432156.1">
    <property type="nucleotide sequence ID" value="NZ_FNBG01000019.1"/>
</dbReference>
<evidence type="ECO:0000256" key="3">
    <source>
        <dbReference type="ARBA" id="ARBA00022944"/>
    </source>
</evidence>
<dbReference type="EMBL" id="FNBG01000019">
    <property type="protein sequence ID" value="SDF87393.1"/>
    <property type="molecule type" value="Genomic_DNA"/>
</dbReference>
<comment type="catalytic activity">
    <reaction evidence="5">
        <text>UDP-N-acetyl-alpha-D-mannosamine + N-acetyl-alpha-D-glucosaminyl-di-trans,octa-cis-undecaprenyl diphosphate = N-acetyl-beta-D-mannosaminyl-(1-&gt;4)-N-acetyl-alpha-D-glucosaminyl di-trans,octa-cis-undecaprenyl diphosphate + UDP + H(+)</text>
        <dbReference type="Rhea" id="RHEA:16053"/>
        <dbReference type="ChEBI" id="CHEBI:15378"/>
        <dbReference type="ChEBI" id="CHEBI:58223"/>
        <dbReference type="ChEBI" id="CHEBI:62959"/>
        <dbReference type="ChEBI" id="CHEBI:68623"/>
        <dbReference type="ChEBI" id="CHEBI:132210"/>
        <dbReference type="EC" id="2.4.1.187"/>
    </reaction>
</comment>
<keyword evidence="4 5" id="KW-0961">Cell wall biogenesis/degradation</keyword>
<gene>
    <name evidence="6" type="ORF">SAMN04488542_11931</name>
</gene>
<dbReference type="HAMAP" id="MF_02070">
    <property type="entry name" value="TagA_TarA"/>
    <property type="match status" value="1"/>
</dbReference>
<proteinExistence type="inferred from homology"/>
<evidence type="ECO:0000313" key="7">
    <source>
        <dbReference type="Proteomes" id="UP000198972"/>
    </source>
</evidence>
<dbReference type="AlphaFoldDB" id="A0A1G7PMD6"/>
<keyword evidence="2 5" id="KW-0808">Transferase</keyword>
<dbReference type="CDD" id="cd06533">
    <property type="entry name" value="Glyco_transf_WecG_TagA"/>
    <property type="match status" value="1"/>
</dbReference>
<evidence type="ECO:0000256" key="4">
    <source>
        <dbReference type="ARBA" id="ARBA00023316"/>
    </source>
</evidence>
<dbReference type="STRING" id="670482.SAMN04488542_11931"/>
<reference evidence="6 7" key="1">
    <citation type="submission" date="2016-10" db="EMBL/GenBank/DDBJ databases">
        <authorList>
            <person name="de Groot N.N."/>
        </authorList>
    </citation>
    <scope>NUCLEOTIDE SEQUENCE [LARGE SCALE GENOMIC DNA]</scope>
    <source>
        <strain evidence="6 7">DSM 28129</strain>
    </source>
</reference>
<evidence type="ECO:0000313" key="6">
    <source>
        <dbReference type="EMBL" id="SDF87393.1"/>
    </source>
</evidence>
<name>A0A1G7PMD6_9BACL</name>
<dbReference type="GO" id="GO:0019350">
    <property type="term" value="P:teichoic acid biosynthetic process"/>
    <property type="evidence" value="ECO:0007669"/>
    <property type="project" value="UniProtKB-UniRule"/>
</dbReference>
<comment type="similarity">
    <text evidence="5">Belongs to the glycosyltransferase 26 family. TagA/TarA subfamily.</text>
</comment>
<dbReference type="PANTHER" id="PTHR34136:SF1">
    <property type="entry name" value="UDP-N-ACETYL-D-MANNOSAMINURONIC ACID TRANSFERASE"/>
    <property type="match status" value="1"/>
</dbReference>
<dbReference type="UniPathway" id="UPA00632"/>
<comment type="function">
    <text evidence="5">Catalyzes the conversion of GlcNAc-PP-undecaprenol into ManNAc-GlcNAc-PP-undecaprenol, the first committed lipid intermediate in the de novo synthesis of teichoic acid.</text>
</comment>
<dbReference type="EC" id="2.4.1.187" evidence="5"/>
<dbReference type="Proteomes" id="UP000198972">
    <property type="component" value="Unassembled WGS sequence"/>
</dbReference>
<organism evidence="6 7">
    <name type="scientific">Fontibacillus panacisegetis</name>
    <dbReference type="NCBI Taxonomy" id="670482"/>
    <lineage>
        <taxon>Bacteria</taxon>
        <taxon>Bacillati</taxon>
        <taxon>Bacillota</taxon>
        <taxon>Bacilli</taxon>
        <taxon>Bacillales</taxon>
        <taxon>Paenibacillaceae</taxon>
        <taxon>Fontibacillus</taxon>
    </lineage>
</organism>